<dbReference type="EMBL" id="NHOQ01001719">
    <property type="protein sequence ID" value="PWA22485.1"/>
    <property type="molecule type" value="Genomic_DNA"/>
</dbReference>
<name>A0A315VGU9_GAMAF</name>
<gene>
    <name evidence="1" type="ORF">CCH79_00015419</name>
</gene>
<comment type="caution">
    <text evidence="1">The sequence shown here is derived from an EMBL/GenBank/DDBJ whole genome shotgun (WGS) entry which is preliminary data.</text>
</comment>
<reference evidence="1 2" key="1">
    <citation type="journal article" date="2018" name="G3 (Bethesda)">
        <title>A High-Quality Reference Genome for the Invasive Mosquitofish Gambusia affinis Using a Chicago Library.</title>
        <authorList>
            <person name="Hoffberg S.L."/>
            <person name="Troendle N.J."/>
            <person name="Glenn T.C."/>
            <person name="Mahmud O."/>
            <person name="Louha S."/>
            <person name="Chalopin D."/>
            <person name="Bennetzen J.L."/>
            <person name="Mauricio R."/>
        </authorList>
    </citation>
    <scope>NUCLEOTIDE SEQUENCE [LARGE SCALE GENOMIC DNA]</scope>
    <source>
        <strain evidence="1">NE01/NJP1002.9</strain>
        <tissue evidence="1">Muscle</tissue>
    </source>
</reference>
<organism evidence="1 2">
    <name type="scientific">Gambusia affinis</name>
    <name type="common">Western mosquitofish</name>
    <name type="synonym">Heterandria affinis</name>
    <dbReference type="NCBI Taxonomy" id="33528"/>
    <lineage>
        <taxon>Eukaryota</taxon>
        <taxon>Metazoa</taxon>
        <taxon>Chordata</taxon>
        <taxon>Craniata</taxon>
        <taxon>Vertebrata</taxon>
        <taxon>Euteleostomi</taxon>
        <taxon>Actinopterygii</taxon>
        <taxon>Neopterygii</taxon>
        <taxon>Teleostei</taxon>
        <taxon>Neoteleostei</taxon>
        <taxon>Acanthomorphata</taxon>
        <taxon>Ovalentaria</taxon>
        <taxon>Atherinomorphae</taxon>
        <taxon>Cyprinodontiformes</taxon>
        <taxon>Poeciliidae</taxon>
        <taxon>Poeciliinae</taxon>
        <taxon>Gambusia</taxon>
    </lineage>
</organism>
<evidence type="ECO:0000313" key="2">
    <source>
        <dbReference type="Proteomes" id="UP000250572"/>
    </source>
</evidence>
<sequence length="104" mass="11350">MMWTSHDTVGFVFLAGFCVQFGFSFEDTYVVFGEMRSVFPQFALPLLGKHGVVGFKAALLLELSAVLKAPLGPTLKQLKAAQSAHSGVSTHWEINGASRGEREF</sequence>
<proteinExistence type="predicted"/>
<keyword evidence="2" id="KW-1185">Reference proteome</keyword>
<evidence type="ECO:0000313" key="1">
    <source>
        <dbReference type="EMBL" id="PWA22485.1"/>
    </source>
</evidence>
<dbReference type="AlphaFoldDB" id="A0A315VGU9"/>
<dbReference type="Proteomes" id="UP000250572">
    <property type="component" value="Unassembled WGS sequence"/>
</dbReference>
<accession>A0A315VGU9</accession>
<protein>
    <submittedName>
        <fullName evidence="1">Uncharacterized protein</fullName>
    </submittedName>
</protein>